<proteinExistence type="inferred from homology"/>
<evidence type="ECO:0000256" key="4">
    <source>
        <dbReference type="ARBA" id="ARBA00023098"/>
    </source>
</evidence>
<dbReference type="PANTHER" id="PTHR43149:SF1">
    <property type="entry name" value="DELTA(3,5)-DELTA(2,4)-DIENOYL-COA ISOMERASE, MITOCHONDRIAL"/>
    <property type="match status" value="1"/>
</dbReference>
<dbReference type="InterPro" id="IPR001753">
    <property type="entry name" value="Enoyl-CoA_hydra/iso"/>
</dbReference>
<evidence type="ECO:0000256" key="5">
    <source>
        <dbReference type="ARBA" id="ARBA00023235"/>
    </source>
</evidence>
<dbReference type="Gene3D" id="3.90.226.10">
    <property type="entry name" value="2-enoyl-CoA Hydratase, Chain A, domain 1"/>
    <property type="match status" value="1"/>
</dbReference>
<dbReference type="GO" id="GO:0005739">
    <property type="term" value="C:mitochondrion"/>
    <property type="evidence" value="ECO:0007669"/>
    <property type="project" value="TreeGrafter"/>
</dbReference>
<keyword evidence="8" id="KW-1185">Reference proteome</keyword>
<dbReference type="GO" id="GO:0051750">
    <property type="term" value="F:delta(3,5)-delta(2,4)-dienoyl-CoA isomerase activity"/>
    <property type="evidence" value="ECO:0007669"/>
    <property type="project" value="TreeGrafter"/>
</dbReference>
<reference evidence="8" key="1">
    <citation type="submission" date="2011-05" db="EMBL/GenBank/DDBJ databases">
        <authorList>
            <person name="Richards S.R."/>
            <person name="Qu J."/>
            <person name="Jiang H."/>
            <person name="Jhangiani S.N."/>
            <person name="Agravi P."/>
            <person name="Goodspeed R."/>
            <person name="Gross S."/>
            <person name="Mandapat C."/>
            <person name="Jackson L."/>
            <person name="Mathew T."/>
            <person name="Pu L."/>
            <person name="Thornton R."/>
            <person name="Saada N."/>
            <person name="Wilczek-Boney K.B."/>
            <person name="Lee S."/>
            <person name="Kovar C."/>
            <person name="Wu Y."/>
            <person name="Scherer S.E."/>
            <person name="Worley K.C."/>
            <person name="Muzny D.M."/>
            <person name="Gibbs R."/>
        </authorList>
    </citation>
    <scope>NUCLEOTIDE SEQUENCE</scope>
    <source>
        <strain evidence="8">Brora</strain>
    </source>
</reference>
<dbReference type="PhylomeDB" id="T1JKI9"/>
<dbReference type="EMBL" id="JH431773">
    <property type="status" value="NOT_ANNOTATED_CDS"/>
    <property type="molecule type" value="Genomic_DNA"/>
</dbReference>
<dbReference type="UniPathway" id="UPA00659"/>
<evidence type="ECO:0008006" key="9">
    <source>
        <dbReference type="Google" id="ProtNLM"/>
    </source>
</evidence>
<dbReference type="InterPro" id="IPR014748">
    <property type="entry name" value="Enoyl-CoA_hydra_C"/>
</dbReference>
<dbReference type="FunFam" id="1.10.12.10:FF:000004">
    <property type="entry name" value="Delta3,5-delta2,4-dienoyl-CoA isomerase"/>
    <property type="match status" value="1"/>
</dbReference>
<dbReference type="InterPro" id="IPR018376">
    <property type="entry name" value="Enoyl-CoA_hyd/isom_CS"/>
</dbReference>
<evidence type="ECO:0000313" key="8">
    <source>
        <dbReference type="Proteomes" id="UP000014500"/>
    </source>
</evidence>
<keyword evidence="4" id="KW-0443">Lipid metabolism</keyword>
<sequence length="206" mass="22532">MSKLTSVHSGDADIARKARFMKKLVSDYQSSFTAIENCNKPVIAAIHGACIGGGVDMVTACDIRYCTQDAWFQIKEVDIGLAADVGTLQRLPKIVGNDGLVRELSYTARKFYANEAAQIGMVNRILPSKEDLLLCAFETAILIASKSPVAVQGTKIHLNYSRDHTVQEGLDYMANWNMTHLLSEDLMKAAMAAATKANDPPIFAKY</sequence>
<organism evidence="7 8">
    <name type="scientific">Strigamia maritima</name>
    <name type="common">European centipede</name>
    <name type="synonym">Geophilus maritimus</name>
    <dbReference type="NCBI Taxonomy" id="126957"/>
    <lineage>
        <taxon>Eukaryota</taxon>
        <taxon>Metazoa</taxon>
        <taxon>Ecdysozoa</taxon>
        <taxon>Arthropoda</taxon>
        <taxon>Myriapoda</taxon>
        <taxon>Chilopoda</taxon>
        <taxon>Pleurostigmophora</taxon>
        <taxon>Geophilomorpha</taxon>
        <taxon>Linotaeniidae</taxon>
        <taxon>Strigamia</taxon>
    </lineage>
</organism>
<protein>
    <recommendedName>
        <fullName evidence="9">Delta(3,5)-Delta(2,4)-dienoyl-CoA isomerase, mitochondrial</fullName>
    </recommendedName>
</protein>
<reference evidence="7" key="2">
    <citation type="submission" date="2015-02" db="UniProtKB">
        <authorList>
            <consortium name="EnsemblMetazoa"/>
        </authorList>
    </citation>
    <scope>IDENTIFICATION</scope>
</reference>
<keyword evidence="5" id="KW-0413">Isomerase</keyword>
<dbReference type="eggNOG" id="KOG1681">
    <property type="taxonomic scope" value="Eukaryota"/>
</dbReference>
<dbReference type="PANTHER" id="PTHR43149">
    <property type="entry name" value="ENOYL-COA HYDRATASE"/>
    <property type="match status" value="1"/>
</dbReference>
<evidence type="ECO:0000313" key="7">
    <source>
        <dbReference type="EnsemblMetazoa" id="SMAR014369-PA"/>
    </source>
</evidence>
<comment type="similarity">
    <text evidence="2 6">Belongs to the enoyl-CoA hydratase/isomerase family.</text>
</comment>
<dbReference type="EnsemblMetazoa" id="SMAR014369-RA">
    <property type="protein sequence ID" value="SMAR014369-PA"/>
    <property type="gene ID" value="SMAR014369"/>
</dbReference>
<name>T1JKI9_STRMM</name>
<dbReference type="Gene3D" id="1.10.12.10">
    <property type="entry name" value="Lyase 2-enoyl-coa Hydratase, Chain A, domain 2"/>
    <property type="match status" value="1"/>
</dbReference>
<dbReference type="Pfam" id="PF00378">
    <property type="entry name" value="ECH_1"/>
    <property type="match status" value="1"/>
</dbReference>
<dbReference type="CDD" id="cd06558">
    <property type="entry name" value="crotonase-like"/>
    <property type="match status" value="1"/>
</dbReference>
<dbReference type="InterPro" id="IPR029045">
    <property type="entry name" value="ClpP/crotonase-like_dom_sf"/>
</dbReference>
<dbReference type="HOGENOM" id="CLU_009834_7_0_1"/>
<evidence type="ECO:0000256" key="6">
    <source>
        <dbReference type="RuleBase" id="RU003707"/>
    </source>
</evidence>
<comment type="pathway">
    <text evidence="1">Lipid metabolism; fatty acid beta-oxidation.</text>
</comment>
<dbReference type="STRING" id="126957.T1JKI9"/>
<evidence type="ECO:0000256" key="1">
    <source>
        <dbReference type="ARBA" id="ARBA00005005"/>
    </source>
</evidence>
<dbReference type="PROSITE" id="PS00166">
    <property type="entry name" value="ENOYL_COA_HYDRATASE"/>
    <property type="match status" value="1"/>
</dbReference>
<dbReference type="OMA" id="FQEACWA"/>
<evidence type="ECO:0000256" key="2">
    <source>
        <dbReference type="ARBA" id="ARBA00005254"/>
    </source>
</evidence>
<dbReference type="GO" id="GO:0006635">
    <property type="term" value="P:fatty acid beta-oxidation"/>
    <property type="evidence" value="ECO:0007669"/>
    <property type="project" value="UniProtKB-UniPathway"/>
</dbReference>
<dbReference type="Proteomes" id="UP000014500">
    <property type="component" value="Unassembled WGS sequence"/>
</dbReference>
<dbReference type="SUPFAM" id="SSF52096">
    <property type="entry name" value="ClpP/crotonase"/>
    <property type="match status" value="1"/>
</dbReference>
<accession>T1JKI9</accession>
<evidence type="ECO:0000256" key="3">
    <source>
        <dbReference type="ARBA" id="ARBA00022832"/>
    </source>
</evidence>
<dbReference type="AlphaFoldDB" id="T1JKI9"/>
<dbReference type="InterPro" id="IPR045002">
    <property type="entry name" value="Ech1-like"/>
</dbReference>
<keyword evidence="3" id="KW-0276">Fatty acid metabolism</keyword>